<protein>
    <submittedName>
        <fullName evidence="2">Uncharacterized protein</fullName>
    </submittedName>
</protein>
<proteinExistence type="predicted"/>
<organism evidence="2 3">
    <name type="scientific">Dipteronia dyeriana</name>
    <dbReference type="NCBI Taxonomy" id="168575"/>
    <lineage>
        <taxon>Eukaryota</taxon>
        <taxon>Viridiplantae</taxon>
        <taxon>Streptophyta</taxon>
        <taxon>Embryophyta</taxon>
        <taxon>Tracheophyta</taxon>
        <taxon>Spermatophyta</taxon>
        <taxon>Magnoliopsida</taxon>
        <taxon>eudicotyledons</taxon>
        <taxon>Gunneridae</taxon>
        <taxon>Pentapetalae</taxon>
        <taxon>rosids</taxon>
        <taxon>malvids</taxon>
        <taxon>Sapindales</taxon>
        <taxon>Sapindaceae</taxon>
        <taxon>Hippocastanoideae</taxon>
        <taxon>Acereae</taxon>
        <taxon>Dipteronia</taxon>
    </lineage>
</organism>
<keyword evidence="1" id="KW-0732">Signal</keyword>
<accession>A0AAD9XVT5</accession>
<reference evidence="2" key="1">
    <citation type="journal article" date="2023" name="Plant J.">
        <title>Genome sequences and population genomics provide insights into the demographic history, inbreeding, and mutation load of two 'living fossil' tree species of Dipteronia.</title>
        <authorList>
            <person name="Feng Y."/>
            <person name="Comes H.P."/>
            <person name="Chen J."/>
            <person name="Zhu S."/>
            <person name="Lu R."/>
            <person name="Zhang X."/>
            <person name="Li P."/>
            <person name="Qiu J."/>
            <person name="Olsen K.M."/>
            <person name="Qiu Y."/>
        </authorList>
    </citation>
    <scope>NUCLEOTIDE SEQUENCE</scope>
    <source>
        <strain evidence="2">KIB01</strain>
    </source>
</reference>
<dbReference type="EMBL" id="JANJYI010000001">
    <property type="protein sequence ID" value="KAK2665912.1"/>
    <property type="molecule type" value="Genomic_DNA"/>
</dbReference>
<evidence type="ECO:0000256" key="1">
    <source>
        <dbReference type="SAM" id="SignalP"/>
    </source>
</evidence>
<dbReference type="AlphaFoldDB" id="A0AAD9XVT5"/>
<evidence type="ECO:0000313" key="3">
    <source>
        <dbReference type="Proteomes" id="UP001280121"/>
    </source>
</evidence>
<feature type="chain" id="PRO_5042079181" evidence="1">
    <location>
        <begin position="20"/>
        <end position="136"/>
    </location>
</feature>
<gene>
    <name evidence="2" type="ORF">Ddye_004486</name>
</gene>
<keyword evidence="3" id="KW-1185">Reference proteome</keyword>
<sequence length="136" mass="14965">MRGADVLFSLALLQDSVLVCLLDQHAPVKFFKNAMVALANGFGIDNLLLVKIQACLDRRLDRGTESGGVQAIKRGMDRDGGKVPRPRHRERSTPVVLTWCEPRLRGDLGDIVGFLVRILESVVWGLGFGVWGLGVR</sequence>
<dbReference type="Proteomes" id="UP001280121">
    <property type="component" value="Unassembled WGS sequence"/>
</dbReference>
<feature type="signal peptide" evidence="1">
    <location>
        <begin position="1"/>
        <end position="19"/>
    </location>
</feature>
<comment type="caution">
    <text evidence="2">The sequence shown here is derived from an EMBL/GenBank/DDBJ whole genome shotgun (WGS) entry which is preliminary data.</text>
</comment>
<evidence type="ECO:0000313" key="2">
    <source>
        <dbReference type="EMBL" id="KAK2665912.1"/>
    </source>
</evidence>
<name>A0AAD9XVT5_9ROSI</name>